<reference evidence="1" key="1">
    <citation type="submission" date="2016-10" db="EMBL/GenBank/DDBJ databases">
        <title>Sequence of Gallionella enrichment culture.</title>
        <authorList>
            <person name="Poehlein A."/>
            <person name="Muehling M."/>
            <person name="Daniel R."/>
        </authorList>
    </citation>
    <scope>NUCLEOTIDE SEQUENCE</scope>
</reference>
<evidence type="ECO:0000313" key="1">
    <source>
        <dbReference type="EMBL" id="OIQ84057.1"/>
    </source>
</evidence>
<comment type="caution">
    <text evidence="1">The sequence shown here is derived from an EMBL/GenBank/DDBJ whole genome shotgun (WGS) entry which is preliminary data.</text>
</comment>
<organism evidence="1">
    <name type="scientific">mine drainage metagenome</name>
    <dbReference type="NCBI Taxonomy" id="410659"/>
    <lineage>
        <taxon>unclassified sequences</taxon>
        <taxon>metagenomes</taxon>
        <taxon>ecological metagenomes</taxon>
    </lineage>
</organism>
<protein>
    <submittedName>
        <fullName evidence="1">Uncharacterized protein</fullName>
    </submittedName>
</protein>
<dbReference type="AlphaFoldDB" id="A0A1J5QKK0"/>
<proteinExistence type="predicted"/>
<dbReference type="EMBL" id="MLJW01000649">
    <property type="protein sequence ID" value="OIQ84057.1"/>
    <property type="molecule type" value="Genomic_DNA"/>
</dbReference>
<accession>A0A1J5QKK0</accession>
<name>A0A1J5QKK0_9ZZZZ</name>
<sequence length="50" mass="5222">MDDRDVVEAGELLARVLAAVERGDLEASPAEVAGLVGAIATLRTLRQSTD</sequence>
<gene>
    <name evidence="1" type="ORF">GALL_341370</name>
</gene>